<comment type="caution">
    <text evidence="2">The sequence shown here is derived from an EMBL/GenBank/DDBJ whole genome shotgun (WGS) entry which is preliminary data.</text>
</comment>
<proteinExistence type="predicted"/>
<organism evidence="2 3">
    <name type="scientific">Haloarcula mannanilytica</name>
    <dbReference type="NCBI Taxonomy" id="2509225"/>
    <lineage>
        <taxon>Archaea</taxon>
        <taxon>Methanobacteriati</taxon>
        <taxon>Methanobacteriota</taxon>
        <taxon>Stenosarchaea group</taxon>
        <taxon>Halobacteria</taxon>
        <taxon>Halobacteriales</taxon>
        <taxon>Haloarculaceae</taxon>
        <taxon>Haloarcula</taxon>
    </lineage>
</organism>
<gene>
    <name evidence="2" type="ORF">Harman_03650</name>
</gene>
<dbReference type="Pfam" id="PF18936">
    <property type="entry name" value="DUF5684"/>
    <property type="match status" value="1"/>
</dbReference>
<keyword evidence="1" id="KW-0812">Transmembrane</keyword>
<dbReference type="Proteomes" id="UP000304382">
    <property type="component" value="Unassembled WGS sequence"/>
</dbReference>
<name>A0A4C2EGQ4_9EURY</name>
<keyword evidence="1" id="KW-1133">Transmembrane helix</keyword>
<evidence type="ECO:0000313" key="2">
    <source>
        <dbReference type="EMBL" id="GCF12430.1"/>
    </source>
</evidence>
<feature type="transmembrane region" description="Helical" evidence="1">
    <location>
        <begin position="88"/>
        <end position="108"/>
    </location>
</feature>
<evidence type="ECO:0008006" key="4">
    <source>
        <dbReference type="Google" id="ProtNLM"/>
    </source>
</evidence>
<keyword evidence="1" id="KW-0472">Membrane</keyword>
<feature type="transmembrane region" description="Helical" evidence="1">
    <location>
        <begin position="29"/>
        <end position="53"/>
    </location>
</feature>
<feature type="transmembrane region" description="Helical" evidence="1">
    <location>
        <begin position="65"/>
        <end position="82"/>
    </location>
</feature>
<dbReference type="EMBL" id="BIXZ01000001">
    <property type="protein sequence ID" value="GCF12430.1"/>
    <property type="molecule type" value="Genomic_DNA"/>
</dbReference>
<accession>A0A4C2EGQ4</accession>
<dbReference type="InterPro" id="IPR043739">
    <property type="entry name" value="DUF5684"/>
</dbReference>
<reference evidence="2 3" key="1">
    <citation type="submission" date="2019-02" db="EMBL/GenBank/DDBJ databases">
        <title>Haloarcula mannanilyticum sp. nov., a mannan degrading haloarchaeon isolated from commercial salt.</title>
        <authorList>
            <person name="Enomoto S."/>
            <person name="Shimane Y."/>
            <person name="Kamekura M."/>
            <person name="Ito T."/>
            <person name="Moriya O."/>
            <person name="Ihara K."/>
            <person name="Takahashi-Ando N."/>
            <person name="Fukushima Y."/>
            <person name="Yoshida Y."/>
            <person name="Usama R."/>
            <person name="Takai K."/>
            <person name="Minegishi H."/>
        </authorList>
    </citation>
    <scope>NUCLEOTIDE SEQUENCE [LARGE SCALE GENOMIC DNA]</scope>
    <source>
        <strain evidence="2 3">MD130-1</strain>
    </source>
</reference>
<evidence type="ECO:0000256" key="1">
    <source>
        <dbReference type="SAM" id="Phobius"/>
    </source>
</evidence>
<sequence length="150" mass="16124">MSECMSVLSSSIDSVGTALLQSGGGGGAAGIFGGLFFIFLVLLAFGVFIAYIAGMWKVFEKAGQPGWGSLIPILNVLYMLDIADRETWWIILFFIPVINGLVFIVINIDIAKNFGKGPGYGLAMWLLPFVFWPLLGFGDETYVGDTSPGV</sequence>
<feature type="transmembrane region" description="Helical" evidence="1">
    <location>
        <begin position="120"/>
        <end position="138"/>
    </location>
</feature>
<keyword evidence="3" id="KW-1185">Reference proteome</keyword>
<dbReference type="AlphaFoldDB" id="A0A4C2EGQ4"/>
<protein>
    <recommendedName>
        <fullName evidence="4">Signal peptidase I</fullName>
    </recommendedName>
</protein>
<evidence type="ECO:0000313" key="3">
    <source>
        <dbReference type="Proteomes" id="UP000304382"/>
    </source>
</evidence>